<dbReference type="Pfam" id="PF01395">
    <property type="entry name" value="PBP_GOBP"/>
    <property type="match status" value="1"/>
</dbReference>
<feature type="signal peptide" evidence="1">
    <location>
        <begin position="1"/>
        <end position="19"/>
    </location>
</feature>
<evidence type="ECO:0000313" key="2">
    <source>
        <dbReference type="EMBL" id="AMA98155.1"/>
    </source>
</evidence>
<proteinExistence type="evidence at transcript level"/>
<dbReference type="EMBL" id="KT381664">
    <property type="protein sequence ID" value="AMA98155.1"/>
    <property type="molecule type" value="mRNA"/>
</dbReference>
<organism evidence="2">
    <name type="scientific">Blattella germanica</name>
    <name type="common">German cockroach</name>
    <name type="synonym">Blatta germanica</name>
    <dbReference type="NCBI Taxonomy" id="6973"/>
    <lineage>
        <taxon>Eukaryota</taxon>
        <taxon>Metazoa</taxon>
        <taxon>Ecdysozoa</taxon>
        <taxon>Arthropoda</taxon>
        <taxon>Hexapoda</taxon>
        <taxon>Insecta</taxon>
        <taxon>Pterygota</taxon>
        <taxon>Neoptera</taxon>
        <taxon>Polyneoptera</taxon>
        <taxon>Dictyoptera</taxon>
        <taxon>Blattodea</taxon>
        <taxon>Blaberoidea</taxon>
        <taxon>Blattellidae</taxon>
        <taxon>Blattella</taxon>
    </lineage>
</organism>
<accession>A0A0X8DBH6</accession>
<dbReference type="AlphaFoldDB" id="A0A0X8DBH6"/>
<feature type="chain" id="PRO_5007065546" evidence="1">
    <location>
        <begin position="20"/>
        <end position="139"/>
    </location>
</feature>
<evidence type="ECO:0000256" key="1">
    <source>
        <dbReference type="SAM" id="SignalP"/>
    </source>
</evidence>
<dbReference type="SUPFAM" id="SSF47565">
    <property type="entry name" value="Insect pheromone/odorant-binding proteins"/>
    <property type="match status" value="1"/>
</dbReference>
<keyword evidence="1" id="KW-0732">Signal</keyword>
<dbReference type="InterPro" id="IPR036728">
    <property type="entry name" value="PBP_GOBP_sf"/>
</dbReference>
<dbReference type="Gene3D" id="1.10.238.20">
    <property type="entry name" value="Pheromone/general odorant binding protein domain"/>
    <property type="match status" value="1"/>
</dbReference>
<sequence>MELQMKLCLGLALFTTIAAESTQSFKDGVEPHLKKCMEKVVDATEDDFNAVYNRNPLETHSARCLLKCLYGELDALLPDGRIKSGDDLMPIMEKLYGFKEFKTVMRTQIVNQCVDMVNSGEARDCELASDLIHCVMQHY</sequence>
<name>A0A0X8DBH6_BLAGE</name>
<reference evidence="2" key="1">
    <citation type="submission" date="2015-08" db="EMBL/GenBank/DDBJ databases">
        <title>Transcriptome-Based Identification and Expression Profiles of Chemosensory Genes in German Cockroach, Blattella germanica.</title>
        <authorList>
            <person name="Niu D.-J."/>
        </authorList>
    </citation>
    <scope>NUCLEOTIDE SEQUENCE</scope>
</reference>
<dbReference type="GO" id="GO:0005549">
    <property type="term" value="F:odorant binding"/>
    <property type="evidence" value="ECO:0007669"/>
    <property type="project" value="InterPro"/>
</dbReference>
<protein>
    <submittedName>
        <fullName evidence="2">Chemosensory protein</fullName>
    </submittedName>
</protein>
<dbReference type="CDD" id="cd23992">
    <property type="entry name" value="PBP_GOBP"/>
    <property type="match status" value="1"/>
</dbReference>
<dbReference type="InterPro" id="IPR006170">
    <property type="entry name" value="PBP/GOBP"/>
</dbReference>